<evidence type="ECO:0000256" key="4">
    <source>
        <dbReference type="ARBA" id="ARBA00022692"/>
    </source>
</evidence>
<dbReference type="EMBL" id="VIKR01000002">
    <property type="protein sequence ID" value="TQV74977.1"/>
    <property type="molecule type" value="Genomic_DNA"/>
</dbReference>
<keyword evidence="4 7" id="KW-0812">Transmembrane</keyword>
<dbReference type="InterPro" id="IPR051447">
    <property type="entry name" value="Lipoprotein-release_system"/>
</dbReference>
<dbReference type="PANTHER" id="PTHR30489:SF0">
    <property type="entry name" value="LIPOPROTEIN-RELEASING SYSTEM TRANSMEMBRANE PROTEIN LOLE"/>
    <property type="match status" value="1"/>
</dbReference>
<evidence type="ECO:0000313" key="11">
    <source>
        <dbReference type="Proteomes" id="UP000317839"/>
    </source>
</evidence>
<keyword evidence="5 7" id="KW-1133">Transmembrane helix</keyword>
<keyword evidence="11" id="KW-1185">Reference proteome</keyword>
<comment type="subcellular location">
    <subcellularLocation>
        <location evidence="1">Cell membrane</location>
        <topology evidence="1">Multi-pass membrane protein</topology>
    </subcellularLocation>
</comment>
<gene>
    <name evidence="10" type="ORF">FLL45_08520</name>
</gene>
<dbReference type="Pfam" id="PF02687">
    <property type="entry name" value="FtsX"/>
    <property type="match status" value="1"/>
</dbReference>
<dbReference type="GO" id="GO:0098797">
    <property type="term" value="C:plasma membrane protein complex"/>
    <property type="evidence" value="ECO:0007669"/>
    <property type="project" value="TreeGrafter"/>
</dbReference>
<feature type="transmembrane region" description="Helical" evidence="7">
    <location>
        <begin position="18"/>
        <end position="37"/>
    </location>
</feature>
<protein>
    <submittedName>
        <fullName evidence="10">FtsX-like permease family protein</fullName>
    </submittedName>
</protein>
<evidence type="ECO:0000256" key="1">
    <source>
        <dbReference type="ARBA" id="ARBA00004651"/>
    </source>
</evidence>
<dbReference type="PANTHER" id="PTHR30489">
    <property type="entry name" value="LIPOPROTEIN-RELEASING SYSTEM TRANSMEMBRANE PROTEIN LOLE"/>
    <property type="match status" value="1"/>
</dbReference>
<accession>A0A545TCN6</accession>
<feature type="transmembrane region" description="Helical" evidence="7">
    <location>
        <begin position="272"/>
        <end position="296"/>
    </location>
</feature>
<comment type="similarity">
    <text evidence="2">Belongs to the ABC-4 integral membrane protein family. LolC/E subfamily.</text>
</comment>
<evidence type="ECO:0000256" key="6">
    <source>
        <dbReference type="ARBA" id="ARBA00023136"/>
    </source>
</evidence>
<evidence type="ECO:0000259" key="9">
    <source>
        <dbReference type="Pfam" id="PF12704"/>
    </source>
</evidence>
<evidence type="ECO:0000256" key="3">
    <source>
        <dbReference type="ARBA" id="ARBA00022475"/>
    </source>
</evidence>
<dbReference type="Pfam" id="PF12704">
    <property type="entry name" value="MacB_PCD"/>
    <property type="match status" value="1"/>
</dbReference>
<name>A0A545TCN6_9GAMM</name>
<dbReference type="AlphaFoldDB" id="A0A545TCN6"/>
<dbReference type="Proteomes" id="UP000317839">
    <property type="component" value="Unassembled WGS sequence"/>
</dbReference>
<keyword evidence="6 7" id="KW-0472">Membrane</keyword>
<feature type="transmembrane region" description="Helical" evidence="7">
    <location>
        <begin position="317"/>
        <end position="344"/>
    </location>
</feature>
<proteinExistence type="inferred from homology"/>
<organism evidence="10 11">
    <name type="scientific">Aliikangiella marina</name>
    <dbReference type="NCBI Taxonomy" id="1712262"/>
    <lineage>
        <taxon>Bacteria</taxon>
        <taxon>Pseudomonadati</taxon>
        <taxon>Pseudomonadota</taxon>
        <taxon>Gammaproteobacteria</taxon>
        <taxon>Oceanospirillales</taxon>
        <taxon>Pleioneaceae</taxon>
        <taxon>Aliikangiella</taxon>
    </lineage>
</organism>
<feature type="transmembrane region" description="Helical" evidence="7">
    <location>
        <begin position="370"/>
        <end position="393"/>
    </location>
</feature>
<dbReference type="RefSeq" id="WP_142941595.1">
    <property type="nucleotide sequence ID" value="NZ_VIKR01000002.1"/>
</dbReference>
<dbReference type="OrthoDB" id="9770036at2"/>
<evidence type="ECO:0000256" key="2">
    <source>
        <dbReference type="ARBA" id="ARBA00005236"/>
    </source>
</evidence>
<sequence>MIVSLAWRNIWRQPRRTLLSAIAVMLTCGLLVFLPALQIGSYQAMVDAAIGIIDGTAQIQKSAYLDSPSMRTSFLPKDELYQTVKQEIPDSQLAKRGNSFALVSSEERSYGLQIIGVEPEKEKLISTIPKNIKQGRYLSAEVTSESVNEIILGSVLAKNLQLKVGDKVTLLGTGKDGSLAADSLQLIGIFSSGIKELDRQLAQMHYERFSETFSMENQVHALVLINGEKSLMRSYPDSLKRYLQERDLVLRDWQALQPDIVDAIKLDISSALAMYIILILVIVFSLLNSSLMSVLERTREFGMMMALGVKANLLGKIIWVESIFVMLLGVCSGLIIGAVVTYYYQVTGITFTGADVVFEQFGLDPTIYPLLNAISLLVGPLVIGLCLAIAGAYPGFRIHRLEIIPAMRSV</sequence>
<feature type="domain" description="MacB-like periplasmic core" evidence="9">
    <location>
        <begin position="17"/>
        <end position="213"/>
    </location>
</feature>
<dbReference type="GO" id="GO:0044874">
    <property type="term" value="P:lipoprotein localization to outer membrane"/>
    <property type="evidence" value="ECO:0007669"/>
    <property type="project" value="TreeGrafter"/>
</dbReference>
<reference evidence="10 11" key="1">
    <citation type="submission" date="2019-06" db="EMBL/GenBank/DDBJ databases">
        <title>Draft genome of Aliikangiella marina GYP-15.</title>
        <authorList>
            <person name="Wang G."/>
        </authorList>
    </citation>
    <scope>NUCLEOTIDE SEQUENCE [LARGE SCALE GENOMIC DNA]</scope>
    <source>
        <strain evidence="10 11">GYP-15</strain>
    </source>
</reference>
<evidence type="ECO:0000256" key="7">
    <source>
        <dbReference type="SAM" id="Phobius"/>
    </source>
</evidence>
<dbReference type="InterPro" id="IPR025857">
    <property type="entry name" value="MacB_PCD"/>
</dbReference>
<evidence type="ECO:0000259" key="8">
    <source>
        <dbReference type="Pfam" id="PF02687"/>
    </source>
</evidence>
<dbReference type="InterPro" id="IPR003838">
    <property type="entry name" value="ABC3_permease_C"/>
</dbReference>
<evidence type="ECO:0000313" key="10">
    <source>
        <dbReference type="EMBL" id="TQV74977.1"/>
    </source>
</evidence>
<keyword evidence="3" id="KW-1003">Cell membrane</keyword>
<evidence type="ECO:0000256" key="5">
    <source>
        <dbReference type="ARBA" id="ARBA00022989"/>
    </source>
</evidence>
<feature type="domain" description="ABC3 transporter permease C-terminal" evidence="8">
    <location>
        <begin position="274"/>
        <end position="400"/>
    </location>
</feature>
<comment type="caution">
    <text evidence="10">The sequence shown here is derived from an EMBL/GenBank/DDBJ whole genome shotgun (WGS) entry which is preliminary data.</text>
</comment>